<comment type="similarity">
    <text evidence="3 12 13">Belongs to the DapA family.</text>
</comment>
<keyword evidence="7 12" id="KW-0220">Diaminopimelate biosynthesis</keyword>
<organism evidence="16 17">
    <name type="scientific">Thermotoga petrophila</name>
    <dbReference type="NCBI Taxonomy" id="93929"/>
    <lineage>
        <taxon>Bacteria</taxon>
        <taxon>Thermotogati</taxon>
        <taxon>Thermotogota</taxon>
        <taxon>Thermotogae</taxon>
        <taxon>Thermotogales</taxon>
        <taxon>Thermotogaceae</taxon>
        <taxon>Thermotoga</taxon>
    </lineage>
</organism>
<feature type="binding site" evidence="12 15">
    <location>
        <position position="44"/>
    </location>
    <ligand>
        <name>pyruvate</name>
        <dbReference type="ChEBI" id="CHEBI:15361"/>
    </ligand>
</feature>
<dbReference type="Proteomes" id="UP000058636">
    <property type="component" value="Unassembled WGS sequence"/>
</dbReference>
<dbReference type="CDD" id="cd00950">
    <property type="entry name" value="DHDPS"/>
    <property type="match status" value="1"/>
</dbReference>
<dbReference type="HAMAP" id="MF_00418">
    <property type="entry name" value="DapA"/>
    <property type="match status" value="1"/>
</dbReference>
<dbReference type="PROSITE" id="PS00665">
    <property type="entry name" value="DHDPS_1"/>
    <property type="match status" value="1"/>
</dbReference>
<comment type="pathway">
    <text evidence="2 12">Amino-acid biosynthesis; L-lysine biosynthesis via DAP pathway; (S)-tetrahydrodipicolinate from L-aspartate: step 3/4.</text>
</comment>
<evidence type="ECO:0000256" key="6">
    <source>
        <dbReference type="ARBA" id="ARBA00022605"/>
    </source>
</evidence>
<dbReference type="Gene3D" id="3.20.20.70">
    <property type="entry name" value="Aldolase class I"/>
    <property type="match status" value="1"/>
</dbReference>
<dbReference type="SMART" id="SM01130">
    <property type="entry name" value="DHDPS"/>
    <property type="match status" value="1"/>
</dbReference>
<dbReference type="InterPro" id="IPR002220">
    <property type="entry name" value="DapA-like"/>
</dbReference>
<evidence type="ECO:0000256" key="14">
    <source>
        <dbReference type="PIRSR" id="PIRSR001365-1"/>
    </source>
</evidence>
<keyword evidence="6 12" id="KW-0028">Amino-acid biosynthesis</keyword>
<keyword evidence="5 12" id="KW-0963">Cytoplasm</keyword>
<dbReference type="RefSeq" id="WP_038052839.1">
    <property type="nucleotide sequence ID" value="NZ_DAITJQ010000001.1"/>
</dbReference>
<evidence type="ECO:0000256" key="12">
    <source>
        <dbReference type="HAMAP-Rule" id="MF_00418"/>
    </source>
</evidence>
<comment type="caution">
    <text evidence="12">Was originally thought to be a dihydrodipicolinate synthase (DHDPS), catalyzing the condensation of (S)-aspartate-beta-semialdehyde [(S)-ASA] and pyruvate to dihydrodipicolinate (DHDP). However, it was shown in E.coli that the product of the enzymatic reaction is not dihydrodipicolinate but in fact (4S)-4-hydroxy-2,3,4,5-tetrahydro-(2S)-dipicolinic acid (HTPA), and that the consecutive dehydration reaction leading to DHDP is not spontaneous but catalyzed by DapB.</text>
</comment>
<evidence type="ECO:0000313" key="17">
    <source>
        <dbReference type="Proteomes" id="UP000058636"/>
    </source>
</evidence>
<dbReference type="PRINTS" id="PR00146">
    <property type="entry name" value="DHPICSNTHASE"/>
</dbReference>
<evidence type="ECO:0000256" key="11">
    <source>
        <dbReference type="ARBA" id="ARBA00047836"/>
    </source>
</evidence>
<dbReference type="UniPathway" id="UPA00034">
    <property type="reaction ID" value="UER00017"/>
</dbReference>
<dbReference type="GO" id="GO:0009089">
    <property type="term" value="P:lysine biosynthetic process via diaminopimelate"/>
    <property type="evidence" value="ECO:0007669"/>
    <property type="project" value="UniProtKB-UniRule"/>
</dbReference>
<evidence type="ECO:0000256" key="2">
    <source>
        <dbReference type="ARBA" id="ARBA00005120"/>
    </source>
</evidence>
<evidence type="ECO:0000256" key="7">
    <source>
        <dbReference type="ARBA" id="ARBA00022915"/>
    </source>
</evidence>
<dbReference type="GO" id="GO:0008840">
    <property type="term" value="F:4-hydroxy-tetrahydrodipicolinate synthase activity"/>
    <property type="evidence" value="ECO:0007669"/>
    <property type="project" value="UniProtKB-UniRule"/>
</dbReference>
<proteinExistence type="inferred from homology"/>
<protein>
    <recommendedName>
        <fullName evidence="4 12">4-hydroxy-tetrahydrodipicolinate synthase</fullName>
        <shortName evidence="12">HTPA synthase</shortName>
        <ecNumber evidence="4 12">4.3.3.7</ecNumber>
    </recommendedName>
</protein>
<keyword evidence="9 12" id="KW-0456">Lyase</keyword>
<comment type="caution">
    <text evidence="16">The sequence shown here is derived from an EMBL/GenBank/DDBJ whole genome shotgun (WGS) entry which is preliminary data.</text>
</comment>
<feature type="site" description="Part of a proton relay during catalysis" evidence="12">
    <location>
        <position position="43"/>
    </location>
</feature>
<comment type="catalytic activity">
    <reaction evidence="11 12">
        <text>L-aspartate 4-semialdehyde + pyruvate = (2S,4S)-4-hydroxy-2,3,4,5-tetrahydrodipicolinate + H2O + H(+)</text>
        <dbReference type="Rhea" id="RHEA:34171"/>
        <dbReference type="ChEBI" id="CHEBI:15361"/>
        <dbReference type="ChEBI" id="CHEBI:15377"/>
        <dbReference type="ChEBI" id="CHEBI:15378"/>
        <dbReference type="ChEBI" id="CHEBI:67139"/>
        <dbReference type="ChEBI" id="CHEBI:537519"/>
        <dbReference type="EC" id="4.3.3.7"/>
    </reaction>
</comment>
<evidence type="ECO:0000256" key="5">
    <source>
        <dbReference type="ARBA" id="ARBA00022490"/>
    </source>
</evidence>
<gene>
    <name evidence="12" type="primary">dapA</name>
    <name evidence="16" type="ORF">XD57_1790</name>
</gene>
<dbReference type="EMBL" id="LGFG01000260">
    <property type="protein sequence ID" value="KUK22109.1"/>
    <property type="molecule type" value="Genomic_DNA"/>
</dbReference>
<evidence type="ECO:0000256" key="1">
    <source>
        <dbReference type="ARBA" id="ARBA00003294"/>
    </source>
</evidence>
<dbReference type="Pfam" id="PF00701">
    <property type="entry name" value="DHDPS"/>
    <property type="match status" value="1"/>
</dbReference>
<evidence type="ECO:0000256" key="10">
    <source>
        <dbReference type="ARBA" id="ARBA00023270"/>
    </source>
</evidence>
<feature type="active site" description="Proton donor/acceptor" evidence="12 14">
    <location>
        <position position="132"/>
    </location>
</feature>
<evidence type="ECO:0000256" key="13">
    <source>
        <dbReference type="PIRNR" id="PIRNR001365"/>
    </source>
</evidence>
<dbReference type="PIRSF" id="PIRSF001365">
    <property type="entry name" value="DHDPS"/>
    <property type="match status" value="1"/>
</dbReference>
<keyword evidence="8 12" id="KW-0457">Lysine biosynthesis</keyword>
<feature type="site" description="Part of a proton relay during catalysis" evidence="12">
    <location>
        <position position="106"/>
    </location>
</feature>
<dbReference type="GO" id="GO:0005829">
    <property type="term" value="C:cytosol"/>
    <property type="evidence" value="ECO:0007669"/>
    <property type="project" value="TreeGrafter"/>
</dbReference>
<evidence type="ECO:0000256" key="3">
    <source>
        <dbReference type="ARBA" id="ARBA00007592"/>
    </source>
</evidence>
<dbReference type="EC" id="4.3.3.7" evidence="4 12"/>
<accession>A0A101ENQ2</accession>
<comment type="function">
    <text evidence="1 12">Catalyzes the condensation of (S)-aspartate-beta-semialdehyde [(S)-ASA] and pyruvate to 4-hydroxy-tetrahydrodipicolinate (HTPA).</text>
</comment>
<dbReference type="InterPro" id="IPR013785">
    <property type="entry name" value="Aldolase_TIM"/>
</dbReference>
<dbReference type="PANTHER" id="PTHR12128">
    <property type="entry name" value="DIHYDRODIPICOLINATE SYNTHASE"/>
    <property type="match status" value="1"/>
</dbReference>
<dbReference type="PATRIC" id="fig|93930.3.peg.1009"/>
<reference evidence="16 17" key="1">
    <citation type="journal article" date="2015" name="MBio">
        <title>Genome-Resolved Metagenomic Analysis Reveals Roles for Candidate Phyla and Other Microbial Community Members in Biogeochemical Transformations in Oil Reservoirs.</title>
        <authorList>
            <person name="Hu P."/>
            <person name="Tom L."/>
            <person name="Singh A."/>
            <person name="Thomas B.C."/>
            <person name="Baker B.J."/>
            <person name="Piceno Y.M."/>
            <person name="Andersen G.L."/>
            <person name="Banfield J.F."/>
        </authorList>
    </citation>
    <scope>NUCLEOTIDE SEQUENCE [LARGE SCALE GENOMIC DNA]</scope>
    <source>
        <strain evidence="16">46_26</strain>
    </source>
</reference>
<evidence type="ECO:0000256" key="4">
    <source>
        <dbReference type="ARBA" id="ARBA00012086"/>
    </source>
</evidence>
<evidence type="ECO:0000256" key="8">
    <source>
        <dbReference type="ARBA" id="ARBA00023154"/>
    </source>
</evidence>
<dbReference type="SUPFAM" id="SSF51569">
    <property type="entry name" value="Aldolase"/>
    <property type="match status" value="1"/>
</dbReference>
<evidence type="ECO:0000313" key="16">
    <source>
        <dbReference type="EMBL" id="KUK22109.1"/>
    </source>
</evidence>
<dbReference type="PANTHER" id="PTHR12128:SF66">
    <property type="entry name" value="4-HYDROXY-2-OXOGLUTARATE ALDOLASE, MITOCHONDRIAL"/>
    <property type="match status" value="1"/>
</dbReference>
<keyword evidence="10 12" id="KW-0704">Schiff base</keyword>
<comment type="subcellular location">
    <subcellularLocation>
        <location evidence="12">Cytoplasm</location>
    </subcellularLocation>
</comment>
<dbReference type="NCBIfam" id="TIGR00674">
    <property type="entry name" value="dapA"/>
    <property type="match status" value="1"/>
</dbReference>
<dbReference type="InterPro" id="IPR005263">
    <property type="entry name" value="DapA"/>
</dbReference>
<dbReference type="InterPro" id="IPR020625">
    <property type="entry name" value="Schiff_base-form_aldolases_AS"/>
</dbReference>
<feature type="binding site" evidence="12 15">
    <location>
        <position position="206"/>
    </location>
    <ligand>
        <name>pyruvate</name>
        <dbReference type="ChEBI" id="CHEBI:15361"/>
    </ligand>
</feature>
<feature type="active site" description="Schiff-base intermediate with substrate" evidence="12 14">
    <location>
        <position position="161"/>
    </location>
</feature>
<dbReference type="AlphaFoldDB" id="A0A101ENQ2"/>
<dbReference type="InterPro" id="IPR020624">
    <property type="entry name" value="Schiff_base-form_aldolases_CS"/>
</dbReference>
<evidence type="ECO:0000256" key="9">
    <source>
        <dbReference type="ARBA" id="ARBA00023239"/>
    </source>
</evidence>
<name>A0A101ENQ2_9THEM</name>
<dbReference type="PROSITE" id="PS00666">
    <property type="entry name" value="DHDPS_2"/>
    <property type="match status" value="1"/>
</dbReference>
<dbReference type="GO" id="GO:0019877">
    <property type="term" value="P:diaminopimelate biosynthetic process"/>
    <property type="evidence" value="ECO:0007669"/>
    <property type="project" value="UniProtKB-UniRule"/>
</dbReference>
<comment type="subunit">
    <text evidence="12">Homotetramer; dimer of dimers.</text>
</comment>
<sequence>MFRGVGTAIVTPFKSGELDLESYERLVRYQLENGVNALIVLGTTGESPTVDEDERERLVSRTLEIVDGKIPVIVGAGTNSTEKTLKLVKQAEKLGANGVLVVTPYYNKPTQEGLYQHYKYISERTDLGIVVYNVPGRTGVNVLPETAARIAADLKNVVGIKEANPDIDQIDRTVSLTKQARSDFMVWSGNDDRTFYLLCAGGDGVISVVSNVAPKQMVELCTEYFNGNLEKSREIHRKLRPLMKALFVETNPIPVKAALNLMGFIENELRLPLVPASEKTMELLRNVLKESGLL</sequence>
<evidence type="ECO:0000256" key="15">
    <source>
        <dbReference type="PIRSR" id="PIRSR001365-2"/>
    </source>
</evidence>